<proteinExistence type="predicted"/>
<reference evidence="1 2" key="1">
    <citation type="submission" date="2019-03" db="EMBL/GenBank/DDBJ databases">
        <title>Genomic Encyclopedia of Type Strains, Phase IV (KMG-IV): sequencing the most valuable type-strain genomes for metagenomic binning, comparative biology and taxonomic classification.</title>
        <authorList>
            <person name="Goeker M."/>
        </authorList>
    </citation>
    <scope>NUCLEOTIDE SEQUENCE [LARGE SCALE GENOMIC DNA]</scope>
    <source>
        <strain evidence="1 2">DSM 28697</strain>
    </source>
</reference>
<organism evidence="1 2">
    <name type="scientific">Aureibacillus halotolerans</name>
    <dbReference type="NCBI Taxonomy" id="1508390"/>
    <lineage>
        <taxon>Bacteria</taxon>
        <taxon>Bacillati</taxon>
        <taxon>Bacillota</taxon>
        <taxon>Bacilli</taxon>
        <taxon>Bacillales</taxon>
        <taxon>Bacillaceae</taxon>
        <taxon>Aureibacillus</taxon>
    </lineage>
</organism>
<sequence>MQEIRHCLYPIINSLGEMEYWEVSIAKQDRAFTAMALERNFQMCISWHPLQATSERDAENEIRQSIHRNGQGVNEQEC</sequence>
<gene>
    <name evidence="1" type="ORF">EV213_102207</name>
</gene>
<dbReference type="AlphaFoldDB" id="A0A4R6U8P5"/>
<protein>
    <submittedName>
        <fullName evidence="1">Uncharacterized protein</fullName>
    </submittedName>
</protein>
<dbReference type="Proteomes" id="UP000295632">
    <property type="component" value="Unassembled WGS sequence"/>
</dbReference>
<name>A0A4R6U8P5_9BACI</name>
<evidence type="ECO:0000313" key="1">
    <source>
        <dbReference type="EMBL" id="TDQ42176.1"/>
    </source>
</evidence>
<dbReference type="EMBL" id="SNYJ01000002">
    <property type="protein sequence ID" value="TDQ42176.1"/>
    <property type="molecule type" value="Genomic_DNA"/>
</dbReference>
<comment type="caution">
    <text evidence="1">The sequence shown here is derived from an EMBL/GenBank/DDBJ whole genome shotgun (WGS) entry which is preliminary data.</text>
</comment>
<accession>A0A4R6U8P5</accession>
<evidence type="ECO:0000313" key="2">
    <source>
        <dbReference type="Proteomes" id="UP000295632"/>
    </source>
</evidence>
<keyword evidence="2" id="KW-1185">Reference proteome</keyword>
<dbReference type="RefSeq" id="WP_133579062.1">
    <property type="nucleotide sequence ID" value="NZ_SNYJ01000002.1"/>
</dbReference>